<evidence type="ECO:0000313" key="1">
    <source>
        <dbReference type="EMBL" id="AFZ65970.1"/>
    </source>
</evidence>
<dbReference type="eggNOG" id="ENOG5030B5F">
    <property type="taxonomic scope" value="Bacteria"/>
</dbReference>
<dbReference type="OrthoDB" id="56056at2"/>
<dbReference type="Proteomes" id="UP000010467">
    <property type="component" value="Chromosome"/>
</dbReference>
<gene>
    <name evidence="1" type="ordered locus">Deipe_0370</name>
</gene>
<organism evidence="1 2">
    <name type="scientific">Deinococcus peraridilitoris (strain DSM 19664 / LMG 22246 / CIP 109416 / KR-200)</name>
    <dbReference type="NCBI Taxonomy" id="937777"/>
    <lineage>
        <taxon>Bacteria</taxon>
        <taxon>Thermotogati</taxon>
        <taxon>Deinococcota</taxon>
        <taxon>Deinococci</taxon>
        <taxon>Deinococcales</taxon>
        <taxon>Deinococcaceae</taxon>
        <taxon>Deinococcus</taxon>
    </lineage>
</organism>
<reference evidence="2" key="1">
    <citation type="submission" date="2012-03" db="EMBL/GenBank/DDBJ databases">
        <title>Complete sequence of chromosome of Deinococcus peraridilitoris DSM 19664.</title>
        <authorList>
            <person name="Lucas S."/>
            <person name="Copeland A."/>
            <person name="Lapidus A."/>
            <person name="Glavina del Rio T."/>
            <person name="Dalin E."/>
            <person name="Tice H."/>
            <person name="Bruce D."/>
            <person name="Goodwin L."/>
            <person name="Pitluck S."/>
            <person name="Peters L."/>
            <person name="Mikhailova N."/>
            <person name="Lu M."/>
            <person name="Kyrpides N."/>
            <person name="Mavromatis K."/>
            <person name="Ivanova N."/>
            <person name="Brettin T."/>
            <person name="Detter J.C."/>
            <person name="Han C."/>
            <person name="Larimer F."/>
            <person name="Land M."/>
            <person name="Hauser L."/>
            <person name="Markowitz V."/>
            <person name="Cheng J.-F."/>
            <person name="Hugenholtz P."/>
            <person name="Woyke T."/>
            <person name="Wu D."/>
            <person name="Pukall R."/>
            <person name="Steenblock K."/>
            <person name="Brambilla E."/>
            <person name="Klenk H.-P."/>
            <person name="Eisen J.A."/>
        </authorList>
    </citation>
    <scope>NUCLEOTIDE SEQUENCE [LARGE SCALE GENOMIC DNA]</scope>
    <source>
        <strain evidence="2">DSM 19664 / LMG 22246 / CIP 109416 / KR-200</strain>
    </source>
</reference>
<dbReference type="EMBL" id="CP003382">
    <property type="protein sequence ID" value="AFZ65970.1"/>
    <property type="molecule type" value="Genomic_DNA"/>
</dbReference>
<keyword evidence="2" id="KW-1185">Reference proteome</keyword>
<evidence type="ECO:0008006" key="3">
    <source>
        <dbReference type="Google" id="ProtNLM"/>
    </source>
</evidence>
<dbReference type="RefSeq" id="WP_015234281.1">
    <property type="nucleotide sequence ID" value="NC_019793.1"/>
</dbReference>
<accession>K9ZYY3</accession>
<dbReference type="KEGG" id="dpd:Deipe_0370"/>
<dbReference type="HOGENOM" id="CLU_031189_1_0_0"/>
<dbReference type="AlphaFoldDB" id="K9ZYY3"/>
<sequence>MRRLLSLSLTLATWAGAQVVLLPLDSRPATSTLPSEIAALSGQYVSAPSPDLLGDATRGADPEALTRWLAAQSPGTLIISLDALAYGGLVQSRTSELSVEEVLARLQSVRAWYARGEKVYAFITLPREPDAINRARNYEVARRMIEWAREGVFAELHITWDDAKTGSPAPQEGARLRQDAPASVRVYPGADEVLASLAARALAPEGARLSVEYSNASQAARVAQYEGIALTESVRLHAEAAGWSVVPTVEAPILTPFGGRGTRPGATSDLYLYVYNGGDTRAAALRISQLMRSGPVAVADVRSVNLGNFPMWSDLQTLNRPQDMASLAAWGTPGNNIGTALAHAKIYLSEAARESPDFTVRQDALLARQYANDVIFSAKVRAELRRAIPEANLVGPQVSEILTRLAREYFPVRMGRLYLLQEASLPWNRSFEWRFELVPAGQLSD</sequence>
<dbReference type="STRING" id="937777.Deipe_0370"/>
<proteinExistence type="predicted"/>
<evidence type="ECO:0000313" key="2">
    <source>
        <dbReference type="Proteomes" id="UP000010467"/>
    </source>
</evidence>
<dbReference type="PATRIC" id="fig|937777.3.peg.378"/>
<dbReference type="InterPro" id="IPR025394">
    <property type="entry name" value="DUF4127"/>
</dbReference>
<dbReference type="Pfam" id="PF13552">
    <property type="entry name" value="DUF4127"/>
    <property type="match status" value="2"/>
</dbReference>
<name>K9ZYY3_DEIPD</name>
<protein>
    <recommendedName>
        <fullName evidence="3">DUF4127 family protein</fullName>
    </recommendedName>
</protein>